<evidence type="ECO:0000256" key="19">
    <source>
        <dbReference type="ARBA" id="ARBA00023273"/>
    </source>
</evidence>
<dbReference type="GO" id="GO:0004550">
    <property type="term" value="F:nucleoside diphosphate kinase activity"/>
    <property type="evidence" value="ECO:0007669"/>
    <property type="project" value="UniProtKB-EC"/>
</dbReference>
<keyword evidence="12 23" id="KW-0808">Transferase</keyword>
<dbReference type="GO" id="GO:0006241">
    <property type="term" value="P:CTP biosynthetic process"/>
    <property type="evidence" value="ECO:0007669"/>
    <property type="project" value="InterPro"/>
</dbReference>
<proteinExistence type="inferred from homology"/>
<evidence type="ECO:0000256" key="3">
    <source>
        <dbReference type="ARBA" id="ARBA00001946"/>
    </source>
</evidence>
<dbReference type="InterPro" id="IPR001564">
    <property type="entry name" value="Nucleoside_diP_kinase"/>
</dbReference>
<evidence type="ECO:0000313" key="25">
    <source>
        <dbReference type="Ensembl" id="ENSMMDP00005051956.1"/>
    </source>
</evidence>
<keyword evidence="19" id="KW-0966">Cell projection</keyword>
<keyword evidence="16 23" id="KW-0067">ATP-binding</keyword>
<keyword evidence="10" id="KW-0963">Cytoplasm</keyword>
<dbReference type="CDD" id="cd04413">
    <property type="entry name" value="NDPk_I"/>
    <property type="match status" value="1"/>
</dbReference>
<evidence type="ECO:0000256" key="17">
    <source>
        <dbReference type="ARBA" id="ARBA00022842"/>
    </source>
</evidence>
<accession>A0A668AXC0</accession>
<dbReference type="FunFam" id="3.30.70.141:FF:000039">
    <property type="entry name" value="Nucleoside diphosphate kinase B"/>
    <property type="match status" value="1"/>
</dbReference>
<dbReference type="GO" id="GO:0005524">
    <property type="term" value="F:ATP binding"/>
    <property type="evidence" value="ECO:0007669"/>
    <property type="project" value="UniProtKB-KW"/>
</dbReference>
<evidence type="ECO:0000256" key="13">
    <source>
        <dbReference type="ARBA" id="ARBA00022723"/>
    </source>
</evidence>
<evidence type="ECO:0000256" key="5">
    <source>
        <dbReference type="ARBA" id="ARBA00004123"/>
    </source>
</evidence>
<dbReference type="InterPro" id="IPR023005">
    <property type="entry name" value="Nucleoside_diP_kinase_AS"/>
</dbReference>
<dbReference type="GO" id="GO:0006228">
    <property type="term" value="P:UTP biosynthetic process"/>
    <property type="evidence" value="ECO:0007669"/>
    <property type="project" value="InterPro"/>
</dbReference>
<keyword evidence="11" id="KW-0597">Phosphoprotein</keyword>
<evidence type="ECO:0000256" key="20">
    <source>
        <dbReference type="ARBA" id="ARBA00023306"/>
    </source>
</evidence>
<evidence type="ECO:0000256" key="22">
    <source>
        <dbReference type="RuleBase" id="RU004011"/>
    </source>
</evidence>
<comment type="function">
    <text evidence="4">Major role in the synthesis of nucleoside triphosphates other than ATP.</text>
</comment>
<dbReference type="Gene3D" id="3.30.70.141">
    <property type="entry name" value="Nucleoside diphosphate kinase-like domain"/>
    <property type="match status" value="1"/>
</dbReference>
<dbReference type="GO" id="GO:0005737">
    <property type="term" value="C:cytoplasm"/>
    <property type="evidence" value="ECO:0007669"/>
    <property type="project" value="UniProtKB-SubCell"/>
</dbReference>
<organism evidence="25 26">
    <name type="scientific">Myripristis murdjan</name>
    <name type="common">pinecone soldierfish</name>
    <dbReference type="NCBI Taxonomy" id="586833"/>
    <lineage>
        <taxon>Eukaryota</taxon>
        <taxon>Metazoa</taxon>
        <taxon>Chordata</taxon>
        <taxon>Craniata</taxon>
        <taxon>Vertebrata</taxon>
        <taxon>Euteleostomi</taxon>
        <taxon>Actinopterygii</taxon>
        <taxon>Neopterygii</taxon>
        <taxon>Teleostei</taxon>
        <taxon>Neoteleostei</taxon>
        <taxon>Acanthomorphata</taxon>
        <taxon>Holocentriformes</taxon>
        <taxon>Holocentridae</taxon>
        <taxon>Myripristis</taxon>
    </lineage>
</organism>
<dbReference type="PANTHER" id="PTHR11349">
    <property type="entry name" value="NUCLEOSIDE DIPHOSPHATE KINASE"/>
    <property type="match status" value="1"/>
</dbReference>
<evidence type="ECO:0000256" key="2">
    <source>
        <dbReference type="ARBA" id="ARBA00000937"/>
    </source>
</evidence>
<dbReference type="PRINTS" id="PR01243">
    <property type="entry name" value="NUCDPKINASE"/>
</dbReference>
<dbReference type="GO" id="GO:0030027">
    <property type="term" value="C:lamellipodium"/>
    <property type="evidence" value="ECO:0007669"/>
    <property type="project" value="UniProtKB-SubCell"/>
</dbReference>
<reference evidence="25" key="3">
    <citation type="submission" date="2025-09" db="UniProtKB">
        <authorList>
            <consortium name="Ensembl"/>
        </authorList>
    </citation>
    <scope>IDENTIFICATION</scope>
</reference>
<dbReference type="GO" id="GO:0046872">
    <property type="term" value="F:metal ion binding"/>
    <property type="evidence" value="ECO:0007669"/>
    <property type="project" value="UniProtKB-KW"/>
</dbReference>
<evidence type="ECO:0000256" key="10">
    <source>
        <dbReference type="ARBA" id="ARBA00022490"/>
    </source>
</evidence>
<dbReference type="Pfam" id="PF00334">
    <property type="entry name" value="NDK"/>
    <property type="match status" value="1"/>
</dbReference>
<evidence type="ECO:0000256" key="12">
    <source>
        <dbReference type="ARBA" id="ARBA00022679"/>
    </source>
</evidence>
<comment type="catalytic activity">
    <reaction evidence="1 23">
        <text>a 2'-deoxyribonucleoside 5'-diphosphate + ATP = a 2'-deoxyribonucleoside 5'-triphosphate + ADP</text>
        <dbReference type="Rhea" id="RHEA:44640"/>
        <dbReference type="ChEBI" id="CHEBI:30616"/>
        <dbReference type="ChEBI" id="CHEBI:61560"/>
        <dbReference type="ChEBI" id="CHEBI:73316"/>
        <dbReference type="ChEBI" id="CHEBI:456216"/>
        <dbReference type="EC" id="2.7.4.6"/>
    </reaction>
</comment>
<evidence type="ECO:0000256" key="15">
    <source>
        <dbReference type="ARBA" id="ARBA00022777"/>
    </source>
</evidence>
<evidence type="ECO:0000256" key="8">
    <source>
        <dbReference type="ARBA" id="ARBA00004510"/>
    </source>
</evidence>
<keyword evidence="14 23" id="KW-0547">Nucleotide-binding</keyword>
<dbReference type="InterPro" id="IPR034907">
    <property type="entry name" value="NDK-like_dom"/>
</dbReference>
<dbReference type="PROSITE" id="PS00469">
    <property type="entry name" value="NDPK"/>
    <property type="match status" value="1"/>
</dbReference>
<dbReference type="AlphaFoldDB" id="A0A668AXC0"/>
<evidence type="ECO:0000256" key="16">
    <source>
        <dbReference type="ARBA" id="ARBA00022840"/>
    </source>
</evidence>
<evidence type="ECO:0000256" key="4">
    <source>
        <dbReference type="ARBA" id="ARBA00003465"/>
    </source>
</evidence>
<dbReference type="Proteomes" id="UP000472263">
    <property type="component" value="Chromosome 19"/>
</dbReference>
<comment type="caution">
    <text evidence="21">Lacks conserved residue(s) required for the propagation of feature annotation.</text>
</comment>
<evidence type="ECO:0000256" key="7">
    <source>
        <dbReference type="ARBA" id="ARBA00004496"/>
    </source>
</evidence>
<protein>
    <recommendedName>
        <fullName evidence="23">Nucleoside diphosphate kinase</fullName>
        <ecNumber evidence="23">2.7.4.6</ecNumber>
    </recommendedName>
</protein>
<comment type="similarity">
    <text evidence="9 21 22">Belongs to the NDK family.</text>
</comment>
<reference evidence="25" key="1">
    <citation type="submission" date="2019-06" db="EMBL/GenBank/DDBJ databases">
        <authorList>
            <consortium name="Wellcome Sanger Institute Data Sharing"/>
        </authorList>
    </citation>
    <scope>NUCLEOTIDE SEQUENCE [LARGE SCALE GENOMIC DNA]</scope>
</reference>
<evidence type="ECO:0000256" key="6">
    <source>
        <dbReference type="ARBA" id="ARBA00004466"/>
    </source>
</evidence>
<name>A0A668AXC0_9TELE</name>
<evidence type="ECO:0000313" key="26">
    <source>
        <dbReference type="Proteomes" id="UP000472263"/>
    </source>
</evidence>
<dbReference type="PROSITE" id="PS51374">
    <property type="entry name" value="NDPK_LIKE"/>
    <property type="match status" value="1"/>
</dbReference>
<evidence type="ECO:0000256" key="11">
    <source>
        <dbReference type="ARBA" id="ARBA00022553"/>
    </source>
</evidence>
<evidence type="ECO:0000256" key="23">
    <source>
        <dbReference type="RuleBase" id="RU004013"/>
    </source>
</evidence>
<dbReference type="GO" id="GO:0001726">
    <property type="term" value="C:ruffle"/>
    <property type="evidence" value="ECO:0007669"/>
    <property type="project" value="UniProtKB-SubCell"/>
</dbReference>
<evidence type="ECO:0000256" key="21">
    <source>
        <dbReference type="PROSITE-ProRule" id="PRU00706"/>
    </source>
</evidence>
<keyword evidence="18" id="KW-0539">Nucleus</keyword>
<dbReference type="SMART" id="SM00562">
    <property type="entry name" value="NDK"/>
    <property type="match status" value="1"/>
</dbReference>
<dbReference type="Ensembl" id="ENSMMDT00005052968.1">
    <property type="protein sequence ID" value="ENSMMDP00005051956.1"/>
    <property type="gene ID" value="ENSMMDG00005023463.1"/>
</dbReference>
<evidence type="ECO:0000256" key="9">
    <source>
        <dbReference type="ARBA" id="ARBA00008142"/>
    </source>
</evidence>
<keyword evidence="26" id="KW-1185">Reference proteome</keyword>
<keyword evidence="20" id="KW-0131">Cell cycle</keyword>
<comment type="subcellular location">
    <subcellularLocation>
        <location evidence="8">Cell projection</location>
        <location evidence="8">Lamellipodium</location>
    </subcellularLocation>
    <subcellularLocation>
        <location evidence="6">Cell projection</location>
        <location evidence="6">Ruffle</location>
    </subcellularLocation>
    <subcellularLocation>
        <location evidence="7">Cytoplasm</location>
    </subcellularLocation>
    <subcellularLocation>
        <location evidence="5">Nucleus</location>
    </subcellularLocation>
</comment>
<keyword evidence="13" id="KW-0479">Metal-binding</keyword>
<comment type="catalytic activity">
    <reaction evidence="2">
        <text>a ribonucleoside 5'-diphosphate + ATP = a ribonucleoside 5'-triphosphate + ADP</text>
        <dbReference type="Rhea" id="RHEA:18113"/>
        <dbReference type="ChEBI" id="CHEBI:30616"/>
        <dbReference type="ChEBI" id="CHEBI:57930"/>
        <dbReference type="ChEBI" id="CHEBI:61557"/>
        <dbReference type="ChEBI" id="CHEBI:456216"/>
        <dbReference type="EC" id="2.7.4.6"/>
    </reaction>
</comment>
<evidence type="ECO:0000256" key="14">
    <source>
        <dbReference type="ARBA" id="ARBA00022741"/>
    </source>
</evidence>
<evidence type="ECO:0000256" key="1">
    <source>
        <dbReference type="ARBA" id="ARBA00000082"/>
    </source>
</evidence>
<dbReference type="EC" id="2.7.4.6" evidence="23"/>
<evidence type="ECO:0000259" key="24">
    <source>
        <dbReference type="SMART" id="SM00562"/>
    </source>
</evidence>
<dbReference type="GO" id="GO:0005634">
    <property type="term" value="C:nucleus"/>
    <property type="evidence" value="ECO:0007669"/>
    <property type="project" value="UniProtKB-SubCell"/>
</dbReference>
<evidence type="ECO:0000256" key="18">
    <source>
        <dbReference type="ARBA" id="ARBA00023242"/>
    </source>
</evidence>
<reference evidence="25" key="2">
    <citation type="submission" date="2025-08" db="UniProtKB">
        <authorList>
            <consortium name="Ensembl"/>
        </authorList>
    </citation>
    <scope>IDENTIFICATION</scope>
</reference>
<feature type="domain" description="Nucleoside diphosphate kinase-like" evidence="24">
    <location>
        <begin position="2"/>
        <end position="108"/>
    </location>
</feature>
<sequence length="118" mass="13009">MKTITGLGWASDALLQQHYIDLKDRPFFPSLIQYMSSGPVVAMVWEGKGAVKTGRTMLGATNPADSNPGTIRGDFCIDVSKNIIHGSDSVESAKKEIALWFKNEELVSYTSCAFSWLY</sequence>
<keyword evidence="17" id="KW-0460">Magnesium</keyword>
<keyword evidence="15 23" id="KW-0418">Kinase</keyword>
<comment type="cofactor">
    <cofactor evidence="3">
        <name>Mg(2+)</name>
        <dbReference type="ChEBI" id="CHEBI:18420"/>
    </cofactor>
</comment>
<dbReference type="SUPFAM" id="SSF54919">
    <property type="entry name" value="Nucleoside diphosphate kinase, NDK"/>
    <property type="match status" value="1"/>
</dbReference>
<dbReference type="GeneTree" id="ENSGT00940000164818"/>
<dbReference type="InterPro" id="IPR036850">
    <property type="entry name" value="NDK-like_dom_sf"/>
</dbReference>
<dbReference type="GO" id="GO:0006183">
    <property type="term" value="P:GTP biosynthetic process"/>
    <property type="evidence" value="ECO:0007669"/>
    <property type="project" value="InterPro"/>
</dbReference>
<gene>
    <name evidence="25" type="primary">LOC115378140</name>
</gene>